<dbReference type="KEGG" id="rhf:EUB48_14180"/>
<gene>
    <name evidence="2" type="ORF">EUB48_14180</name>
</gene>
<keyword evidence="1" id="KW-0732">Signal</keyword>
<feature type="chain" id="PRO_5021734783" evidence="1">
    <location>
        <begin position="31"/>
        <end position="89"/>
    </location>
</feature>
<dbReference type="AlphaFoldDB" id="A0A515DD45"/>
<keyword evidence="3" id="KW-1185">Reference proteome</keyword>
<evidence type="ECO:0000313" key="3">
    <source>
        <dbReference type="Proteomes" id="UP000316798"/>
    </source>
</evidence>
<accession>A0A515DD45</accession>
<dbReference type="OrthoDB" id="8913726at2"/>
<evidence type="ECO:0000256" key="1">
    <source>
        <dbReference type="SAM" id="SignalP"/>
    </source>
</evidence>
<reference evidence="2 3" key="1">
    <citation type="submission" date="2019-01" db="EMBL/GenBank/DDBJ databases">
        <title>Genomic insights into a novel species Rhodoferax sp.</title>
        <authorList>
            <person name="Jin L."/>
        </authorList>
    </citation>
    <scope>NUCLEOTIDE SEQUENCE [LARGE SCALE GENOMIC DNA]</scope>
    <source>
        <strain evidence="2 3">CHu59-6-5</strain>
    </source>
</reference>
<feature type="signal peptide" evidence="1">
    <location>
        <begin position="1"/>
        <end position="30"/>
    </location>
</feature>
<name>A0A515DD45_9BURK</name>
<organism evidence="2 3">
    <name type="scientific">Rhodoferax sediminis</name>
    <dbReference type="NCBI Taxonomy" id="2509614"/>
    <lineage>
        <taxon>Bacteria</taxon>
        <taxon>Pseudomonadati</taxon>
        <taxon>Pseudomonadota</taxon>
        <taxon>Betaproteobacteria</taxon>
        <taxon>Burkholderiales</taxon>
        <taxon>Comamonadaceae</taxon>
        <taxon>Rhodoferax</taxon>
    </lineage>
</organism>
<proteinExistence type="predicted"/>
<sequence length="89" mass="9529">MYFRIPQVYRPGNAIAVLCAAALLCLGANATEAKVKKSGAQTTHASKAKKAGRIRFEKGSGETRAERDRRLQRECKGMPNAGACLGYGS</sequence>
<evidence type="ECO:0000313" key="2">
    <source>
        <dbReference type="EMBL" id="QDL38309.1"/>
    </source>
</evidence>
<dbReference type="EMBL" id="CP035503">
    <property type="protein sequence ID" value="QDL38309.1"/>
    <property type="molecule type" value="Genomic_DNA"/>
</dbReference>
<dbReference type="Proteomes" id="UP000316798">
    <property type="component" value="Chromosome"/>
</dbReference>
<dbReference type="RefSeq" id="WP_142819731.1">
    <property type="nucleotide sequence ID" value="NZ_CP035503.1"/>
</dbReference>
<protein>
    <submittedName>
        <fullName evidence="2">Uncharacterized protein</fullName>
    </submittedName>
</protein>